<keyword evidence="4 13" id="KW-0540">Nuclease</keyword>
<dbReference type="Proteomes" id="UP000316199">
    <property type="component" value="Unassembled WGS sequence"/>
</dbReference>
<dbReference type="Pfam" id="PF08411">
    <property type="entry name" value="ExoI_SH3"/>
    <property type="match status" value="1"/>
</dbReference>
<dbReference type="NCBIfam" id="NF008746">
    <property type="entry name" value="PRK11779.1"/>
    <property type="match status" value="1"/>
</dbReference>
<dbReference type="AlphaFoldDB" id="A0A520S4V8"/>
<evidence type="ECO:0000256" key="12">
    <source>
        <dbReference type="ARBA" id="ARBA00046792"/>
    </source>
</evidence>
<feature type="binding site" evidence="15">
    <location>
        <position position="180"/>
    </location>
    <ligand>
        <name>Mg(2+)</name>
        <dbReference type="ChEBI" id="CHEBI:18420"/>
        <label>2</label>
    </ligand>
</feature>
<evidence type="ECO:0000259" key="16">
    <source>
        <dbReference type="PROSITE" id="PS51784"/>
    </source>
</evidence>
<dbReference type="Gene3D" id="1.20.1280.70">
    <property type="entry name" value="Exonuclease ExoI, domain 3"/>
    <property type="match status" value="1"/>
</dbReference>
<dbReference type="InterPro" id="IPR058561">
    <property type="entry name" value="Exonuc_1_C"/>
</dbReference>
<dbReference type="InterPro" id="IPR012337">
    <property type="entry name" value="RNaseH-like_sf"/>
</dbReference>
<dbReference type="SMART" id="SM00479">
    <property type="entry name" value="EXOIII"/>
    <property type="match status" value="1"/>
</dbReference>
<evidence type="ECO:0000256" key="15">
    <source>
        <dbReference type="PIRSR" id="PIRSR000977-2"/>
    </source>
</evidence>
<proteinExistence type="predicted"/>
<keyword evidence="7 13" id="KW-0378">Hydrolase</keyword>
<evidence type="ECO:0000256" key="2">
    <source>
        <dbReference type="ARBA" id="ARBA00012108"/>
    </source>
</evidence>
<dbReference type="InterPro" id="IPR013520">
    <property type="entry name" value="Ribonucl_H"/>
</dbReference>
<dbReference type="EC" id="3.1.11.1" evidence="2 13"/>
<evidence type="ECO:0000313" key="19">
    <source>
        <dbReference type="Proteomes" id="UP000316199"/>
    </source>
</evidence>
<organism evidence="18 19">
    <name type="scientific">OM182 bacterium</name>
    <dbReference type="NCBI Taxonomy" id="2510334"/>
    <lineage>
        <taxon>Bacteria</taxon>
        <taxon>Pseudomonadati</taxon>
        <taxon>Pseudomonadota</taxon>
        <taxon>Gammaproteobacteria</taxon>
        <taxon>OMG group</taxon>
        <taxon>OM182 clade</taxon>
    </lineage>
</organism>
<dbReference type="InterPro" id="IPR036397">
    <property type="entry name" value="RNaseH_sf"/>
</dbReference>
<sequence>MAPTFFWYDLETTGLDPVVDRPIQFAGLRTDMDLNPIESPVNIFSFLGNDVLPNPEAIMVTGLSMSQLRTSGSNEVEFCQQIMSSFSKSETCVVGYNNLKFDDEFVRQMFYRNFYNPYAREWRNGNSRWDVIDMFRMAYALRPDGIQWPKDDTGSVTFRLEELTRANDIEHSDAHDAVSDVLATINLTKLLRKIQPKLFEFFYALRKKDRIAKTLNLLDKKPVIHVSSLYGSKRSCISIVLPICEHPRNSNGVICCDLSLDPKEMIDSTAKELYQLLFSSLDDRKERPDRMPLLTLYMNRCPVIAPLTSMSDEDAIRLGISISDCHAHALHLDNAVGLVEKIRTVFSERTFPLTDDPDRMLYQGAFFGTQDKDLMEQLHEMQPEQLLELQGQFQDPRLDEMLFRFRARNFPHILSADEQKHWDRYRVDRWEGGKSVKEILEKTKKIQGKSQIPCLVDLVDYIENIIVGVSF</sequence>
<dbReference type="CDD" id="cd06138">
    <property type="entry name" value="ExoI_N"/>
    <property type="match status" value="1"/>
</dbReference>
<dbReference type="PROSITE" id="PS51785">
    <property type="entry name" value="EXOI_C"/>
    <property type="match status" value="1"/>
</dbReference>
<evidence type="ECO:0000256" key="4">
    <source>
        <dbReference type="ARBA" id="ARBA00022722"/>
    </source>
</evidence>
<comment type="caution">
    <text evidence="18">The sequence shown here is derived from an EMBL/GenBank/DDBJ whole genome shotgun (WGS) entry which is preliminary data.</text>
</comment>
<dbReference type="InterPro" id="IPR038649">
    <property type="entry name" value="EXOI_SH3_sf"/>
</dbReference>
<comment type="catalytic activity">
    <reaction evidence="1 13">
        <text>Exonucleolytic cleavage in the 3'- to 5'-direction to yield nucleoside 5'-phosphates.</text>
        <dbReference type="EC" id="3.1.11.1"/>
    </reaction>
</comment>
<keyword evidence="8 13" id="KW-0269">Exonuclease</keyword>
<dbReference type="SUPFAM" id="SSF53098">
    <property type="entry name" value="Ribonuclease H-like"/>
    <property type="match status" value="1"/>
</dbReference>
<keyword evidence="6 13" id="KW-0227">DNA damage</keyword>
<accession>A0A520S4V8</accession>
<dbReference type="GO" id="GO:0046872">
    <property type="term" value="F:metal ion binding"/>
    <property type="evidence" value="ECO:0007669"/>
    <property type="project" value="UniProtKB-KW"/>
</dbReference>
<keyword evidence="9 15" id="KW-0460">Magnesium</keyword>
<keyword evidence="11 13" id="KW-0234">DNA repair</keyword>
<feature type="binding site" evidence="15">
    <location>
        <position position="11"/>
    </location>
    <ligand>
        <name>Mg(2+)</name>
        <dbReference type="ChEBI" id="CHEBI:18420"/>
        <label>2</label>
    </ligand>
</feature>
<evidence type="ECO:0000256" key="6">
    <source>
        <dbReference type="ARBA" id="ARBA00022763"/>
    </source>
</evidence>
<dbReference type="Gene3D" id="3.30.420.10">
    <property type="entry name" value="Ribonuclease H-like superfamily/Ribonuclease H"/>
    <property type="match status" value="1"/>
</dbReference>
<feature type="binding site" evidence="14">
    <location>
        <position position="11"/>
    </location>
    <ligand>
        <name>substrate</name>
    </ligand>
</feature>
<evidence type="ECO:0000313" key="18">
    <source>
        <dbReference type="EMBL" id="RZO77481.1"/>
    </source>
</evidence>
<dbReference type="GO" id="GO:0008310">
    <property type="term" value="F:single-stranded DNA 3'-5' DNA exonuclease activity"/>
    <property type="evidence" value="ECO:0007669"/>
    <property type="project" value="UniProtKB-EC"/>
</dbReference>
<name>A0A520S4V8_9GAMM</name>
<evidence type="ECO:0000256" key="5">
    <source>
        <dbReference type="ARBA" id="ARBA00022723"/>
    </source>
</evidence>
<protein>
    <recommendedName>
        <fullName evidence="3 13">Exodeoxyribonuclease I</fullName>
        <ecNumber evidence="2 13">3.1.11.1</ecNumber>
    </recommendedName>
</protein>
<dbReference type="PROSITE" id="PS51784">
    <property type="entry name" value="EXOI_SH3"/>
    <property type="match status" value="1"/>
</dbReference>
<evidence type="ECO:0000256" key="14">
    <source>
        <dbReference type="PIRSR" id="PIRSR000977-1"/>
    </source>
</evidence>
<dbReference type="PIRSF" id="PIRSF000977">
    <property type="entry name" value="Exodeoxyribonuclease_I"/>
    <property type="match status" value="1"/>
</dbReference>
<feature type="domain" description="ExoI C-terminal" evidence="17">
    <location>
        <begin position="352"/>
        <end position="470"/>
    </location>
</feature>
<feature type="domain" description="ExoI SH3-like" evidence="16">
    <location>
        <begin position="196"/>
        <end position="350"/>
    </location>
</feature>
<evidence type="ECO:0000256" key="7">
    <source>
        <dbReference type="ARBA" id="ARBA00022801"/>
    </source>
</evidence>
<evidence type="ECO:0000256" key="3">
    <source>
        <dbReference type="ARBA" id="ARBA00019900"/>
    </source>
</evidence>
<evidence type="ECO:0000259" key="17">
    <source>
        <dbReference type="PROSITE" id="PS51785"/>
    </source>
</evidence>
<keyword evidence="10" id="KW-0238">DNA-binding</keyword>
<evidence type="ECO:0000256" key="10">
    <source>
        <dbReference type="ARBA" id="ARBA00023125"/>
    </source>
</evidence>
<comment type="cofactor">
    <cofactor evidence="15">
        <name>Mg(2+)</name>
        <dbReference type="ChEBI" id="CHEBI:18420"/>
    </cofactor>
    <text evidence="15">Binds 2 Mg(2+) ions per monomer.</text>
</comment>
<comment type="subunit">
    <text evidence="12">Monomer. Interacts with ssb (via C-terminus); this interaction stimulates the exonuclease activity by recruiting the enzyme to its substrate.</text>
</comment>
<dbReference type="InterPro" id="IPR034747">
    <property type="entry name" value="EXOI_SH3"/>
</dbReference>
<dbReference type="Gene3D" id="3.30.1520.20">
    <property type="entry name" value="Exonuclease ExoI, domain 2"/>
    <property type="match status" value="1"/>
</dbReference>
<dbReference type="FunFam" id="3.30.420.10:FF:000033">
    <property type="entry name" value="Exodeoxyribonuclease I"/>
    <property type="match status" value="1"/>
</dbReference>
<feature type="binding site" evidence="14">
    <location>
        <position position="159"/>
    </location>
    <ligand>
        <name>substrate</name>
    </ligand>
</feature>
<reference evidence="18 19" key="1">
    <citation type="submission" date="2019-02" db="EMBL/GenBank/DDBJ databases">
        <title>Prokaryotic population dynamics and viral predation in marine succession experiment using metagenomics: the confinement effect.</title>
        <authorList>
            <person name="Haro-Moreno J.M."/>
            <person name="Rodriguez-Valera F."/>
            <person name="Lopez-Perez M."/>
        </authorList>
    </citation>
    <scope>NUCLEOTIDE SEQUENCE [LARGE SCALE GENOMIC DNA]</scope>
    <source>
        <strain evidence="18">MED-G157</strain>
    </source>
</reference>
<feature type="binding site" evidence="15">
    <location>
        <position position="9"/>
    </location>
    <ligand>
        <name>Mg(2+)</name>
        <dbReference type="ChEBI" id="CHEBI:18420"/>
        <label>1</label>
    </ligand>
</feature>
<gene>
    <name evidence="18" type="ORF">EVA68_01110</name>
</gene>
<dbReference type="InterPro" id="IPR023607">
    <property type="entry name" value="Exodeoxyribonuclease_I"/>
</dbReference>
<evidence type="ECO:0000256" key="13">
    <source>
        <dbReference type="PIRNR" id="PIRNR000977"/>
    </source>
</evidence>
<evidence type="ECO:0000256" key="11">
    <source>
        <dbReference type="ARBA" id="ARBA00023204"/>
    </source>
</evidence>
<dbReference type="GO" id="GO:0006281">
    <property type="term" value="P:DNA repair"/>
    <property type="evidence" value="ECO:0007669"/>
    <property type="project" value="UniProtKB-KW"/>
</dbReference>
<dbReference type="InterPro" id="IPR013620">
    <property type="entry name" value="Exonuc_1_SH3"/>
</dbReference>
<evidence type="ECO:0000256" key="8">
    <source>
        <dbReference type="ARBA" id="ARBA00022839"/>
    </source>
</evidence>
<keyword evidence="5 15" id="KW-0479">Metal-binding</keyword>
<evidence type="ECO:0000256" key="1">
    <source>
        <dbReference type="ARBA" id="ARBA00000563"/>
    </source>
</evidence>
<dbReference type="Pfam" id="PF00929">
    <property type="entry name" value="RNase_T"/>
    <property type="match status" value="1"/>
</dbReference>
<dbReference type="EMBL" id="SHAG01000002">
    <property type="protein sequence ID" value="RZO77481.1"/>
    <property type="molecule type" value="Genomic_DNA"/>
</dbReference>
<dbReference type="GO" id="GO:0003677">
    <property type="term" value="F:DNA binding"/>
    <property type="evidence" value="ECO:0007669"/>
    <property type="project" value="UniProtKB-KW"/>
</dbReference>
<dbReference type="Pfam" id="PF26016">
    <property type="entry name" value="ExoI_C"/>
    <property type="match status" value="1"/>
</dbReference>
<evidence type="ECO:0000256" key="9">
    <source>
        <dbReference type="ARBA" id="ARBA00022842"/>
    </source>
</evidence>